<comment type="function">
    <text evidence="2">Catalyzes the transfer of a methyl group from 5-methyltetrahydrofolate to homocysteine resulting in methionine formation.</text>
</comment>
<evidence type="ECO:0000256" key="5">
    <source>
        <dbReference type="ARBA" id="ARBA00012034"/>
    </source>
</evidence>
<evidence type="ECO:0000313" key="16">
    <source>
        <dbReference type="Proteomes" id="UP000631114"/>
    </source>
</evidence>
<evidence type="ECO:0000256" key="11">
    <source>
        <dbReference type="ARBA" id="ARBA00023167"/>
    </source>
</evidence>
<proteinExistence type="inferred from homology"/>
<evidence type="ECO:0000256" key="6">
    <source>
        <dbReference type="ARBA" id="ARBA00022603"/>
    </source>
</evidence>
<keyword evidence="6" id="KW-0489">Methyltransferase</keyword>
<comment type="similarity">
    <text evidence="4">Belongs to the vitamin-B12 independent methionine synthase family.</text>
</comment>
<dbReference type="AlphaFoldDB" id="A0A835IZV0"/>
<dbReference type="UniPathway" id="UPA00051">
    <property type="reaction ID" value="UER00082"/>
</dbReference>
<evidence type="ECO:0000256" key="4">
    <source>
        <dbReference type="ARBA" id="ARBA00009553"/>
    </source>
</evidence>
<keyword evidence="7" id="KW-0028">Amino-acid biosynthesis</keyword>
<keyword evidence="9" id="KW-0479">Metal-binding</keyword>
<organism evidence="15 16">
    <name type="scientific">Coptis chinensis</name>
    <dbReference type="NCBI Taxonomy" id="261450"/>
    <lineage>
        <taxon>Eukaryota</taxon>
        <taxon>Viridiplantae</taxon>
        <taxon>Streptophyta</taxon>
        <taxon>Embryophyta</taxon>
        <taxon>Tracheophyta</taxon>
        <taxon>Spermatophyta</taxon>
        <taxon>Magnoliopsida</taxon>
        <taxon>Ranunculales</taxon>
        <taxon>Ranunculaceae</taxon>
        <taxon>Coptidoideae</taxon>
        <taxon>Coptis</taxon>
    </lineage>
</organism>
<dbReference type="InterPro" id="IPR013215">
    <property type="entry name" value="Cbl-indep_Met_Synth_N"/>
</dbReference>
<evidence type="ECO:0000256" key="10">
    <source>
        <dbReference type="ARBA" id="ARBA00022833"/>
    </source>
</evidence>
<evidence type="ECO:0000256" key="1">
    <source>
        <dbReference type="ARBA" id="ARBA00001947"/>
    </source>
</evidence>
<evidence type="ECO:0000256" key="9">
    <source>
        <dbReference type="ARBA" id="ARBA00022723"/>
    </source>
</evidence>
<comment type="catalytic activity">
    <reaction evidence="12">
        <text>5-methyltetrahydropteroyltri-L-glutamate + L-homocysteine = tetrahydropteroyltri-L-glutamate + L-methionine</text>
        <dbReference type="Rhea" id="RHEA:21196"/>
        <dbReference type="ChEBI" id="CHEBI:57844"/>
        <dbReference type="ChEBI" id="CHEBI:58140"/>
        <dbReference type="ChEBI" id="CHEBI:58199"/>
        <dbReference type="ChEBI" id="CHEBI:58207"/>
        <dbReference type="EC" id="2.1.1.14"/>
    </reaction>
</comment>
<dbReference type="Gene3D" id="3.20.20.210">
    <property type="match status" value="2"/>
</dbReference>
<keyword evidence="10" id="KW-0862">Zinc</keyword>
<dbReference type="EC" id="2.1.1.14" evidence="5"/>
<comment type="cofactor">
    <cofactor evidence="1">
        <name>Zn(2+)</name>
        <dbReference type="ChEBI" id="CHEBI:29105"/>
    </cofactor>
</comment>
<dbReference type="Pfam" id="PF08267">
    <property type="entry name" value="Meth_synt_1"/>
    <property type="match status" value="1"/>
</dbReference>
<dbReference type="GO" id="GO:0008270">
    <property type="term" value="F:zinc ion binding"/>
    <property type="evidence" value="ECO:0007669"/>
    <property type="project" value="InterPro"/>
</dbReference>
<feature type="domain" description="Cobalamin-independent methionine synthase MetE C-terminal/archaeal" evidence="13">
    <location>
        <begin position="129"/>
        <end position="153"/>
    </location>
</feature>
<feature type="domain" description="Cobalamin-independent methionine synthase MetE N-terminal" evidence="14">
    <location>
        <begin position="37"/>
        <end position="105"/>
    </location>
</feature>
<evidence type="ECO:0000256" key="12">
    <source>
        <dbReference type="ARBA" id="ARBA00048690"/>
    </source>
</evidence>
<dbReference type="Proteomes" id="UP000631114">
    <property type="component" value="Unassembled WGS sequence"/>
</dbReference>
<evidence type="ECO:0000259" key="14">
    <source>
        <dbReference type="Pfam" id="PF08267"/>
    </source>
</evidence>
<dbReference type="EMBL" id="JADFTS010000001">
    <property type="protein sequence ID" value="KAF9626764.1"/>
    <property type="molecule type" value="Genomic_DNA"/>
</dbReference>
<dbReference type="GO" id="GO:0003871">
    <property type="term" value="F:5-methyltetrahydropteroyltriglutamate-homocysteine S-methyltransferase activity"/>
    <property type="evidence" value="ECO:0007669"/>
    <property type="project" value="UniProtKB-EC"/>
</dbReference>
<dbReference type="GO" id="GO:0032259">
    <property type="term" value="P:methylation"/>
    <property type="evidence" value="ECO:0007669"/>
    <property type="project" value="UniProtKB-KW"/>
</dbReference>
<protein>
    <recommendedName>
        <fullName evidence="5">5-methyltetrahydropteroyltriglutamate--homocysteine S-methyltransferase</fullName>
        <ecNumber evidence="5">2.1.1.14</ecNumber>
    </recommendedName>
</protein>
<dbReference type="Pfam" id="PF01717">
    <property type="entry name" value="Meth_synt_2"/>
    <property type="match status" value="1"/>
</dbReference>
<dbReference type="SUPFAM" id="SSF51726">
    <property type="entry name" value="UROD/MetE-like"/>
    <property type="match status" value="2"/>
</dbReference>
<evidence type="ECO:0000259" key="13">
    <source>
        <dbReference type="Pfam" id="PF01717"/>
    </source>
</evidence>
<comment type="pathway">
    <text evidence="3">Amino-acid biosynthesis; L-methionine biosynthesis via de novo pathway; L-methionine from L-homocysteine (MetE route): step 1/1.</text>
</comment>
<evidence type="ECO:0000256" key="2">
    <source>
        <dbReference type="ARBA" id="ARBA00002777"/>
    </source>
</evidence>
<evidence type="ECO:0000256" key="3">
    <source>
        <dbReference type="ARBA" id="ARBA00004681"/>
    </source>
</evidence>
<keyword evidence="16" id="KW-1185">Reference proteome</keyword>
<evidence type="ECO:0000313" key="15">
    <source>
        <dbReference type="EMBL" id="KAF9626764.1"/>
    </source>
</evidence>
<keyword evidence="8" id="KW-0808">Transferase</keyword>
<dbReference type="GO" id="GO:0009086">
    <property type="term" value="P:methionine biosynthetic process"/>
    <property type="evidence" value="ECO:0007669"/>
    <property type="project" value="UniProtKB-KW"/>
</dbReference>
<dbReference type="InterPro" id="IPR002629">
    <property type="entry name" value="Met_Synth_C/arc"/>
</dbReference>
<accession>A0A835IZV0</accession>
<name>A0A835IZV0_9MAGN</name>
<sequence>MNQYNGITYWIPSYGEKERAQVCFGIILGWKERRGFKRYNWTGGEIGFDTYFSMARGNASEPAMEMTKWFDTNYHFIVPELGPDTKFTYASHKAVTEYKEAKAGSHHRGATNVSVRLDAQQKKLNLPILPTTTIGSFPQTADLRRVRREYNAKK</sequence>
<keyword evidence="11" id="KW-0486">Methionine biosynthesis</keyword>
<gene>
    <name evidence="15" type="ORF">IFM89_039044</name>
</gene>
<dbReference type="OrthoDB" id="1053771at2759"/>
<evidence type="ECO:0000256" key="8">
    <source>
        <dbReference type="ARBA" id="ARBA00022679"/>
    </source>
</evidence>
<reference evidence="15 16" key="1">
    <citation type="submission" date="2020-10" db="EMBL/GenBank/DDBJ databases">
        <title>The Coptis chinensis genome and diversification of protoberbering-type alkaloids.</title>
        <authorList>
            <person name="Wang B."/>
            <person name="Shu S."/>
            <person name="Song C."/>
            <person name="Liu Y."/>
        </authorList>
    </citation>
    <scope>NUCLEOTIDE SEQUENCE [LARGE SCALE GENOMIC DNA]</scope>
    <source>
        <strain evidence="15">HL-2020</strain>
        <tissue evidence="15">Leaf</tissue>
    </source>
</reference>
<comment type="caution">
    <text evidence="15">The sequence shown here is derived from an EMBL/GenBank/DDBJ whole genome shotgun (WGS) entry which is preliminary data.</text>
</comment>
<dbReference type="InterPro" id="IPR038071">
    <property type="entry name" value="UROD/MetE-like_sf"/>
</dbReference>
<dbReference type="PANTHER" id="PTHR30519">
    <property type="entry name" value="5-METHYLTETRAHYDROPTEROYLTRIGLUTAMATE--HOMOCYSTEINE METHYLTRANSFERASE"/>
    <property type="match status" value="1"/>
</dbReference>
<evidence type="ECO:0000256" key="7">
    <source>
        <dbReference type="ARBA" id="ARBA00022605"/>
    </source>
</evidence>